<dbReference type="EMBL" id="LR797478">
    <property type="protein sequence ID" value="CAB4219311.1"/>
    <property type="molecule type" value="Genomic_DNA"/>
</dbReference>
<keyword evidence="1" id="KW-0812">Transmembrane</keyword>
<feature type="transmembrane region" description="Helical" evidence="1">
    <location>
        <begin position="12"/>
        <end position="31"/>
    </location>
</feature>
<keyword evidence="1" id="KW-1133">Transmembrane helix</keyword>
<keyword evidence="1" id="KW-0472">Membrane</keyword>
<evidence type="ECO:0000256" key="1">
    <source>
        <dbReference type="SAM" id="Phobius"/>
    </source>
</evidence>
<sequence>MIKKIISLIAHVILATLFAGFIAVMFIEWMAGCGEHYIDSKGISHANECIIINHGSK</sequence>
<dbReference type="EMBL" id="LR797112">
    <property type="protein sequence ID" value="CAB4187579.1"/>
    <property type="molecule type" value="Genomic_DNA"/>
</dbReference>
<gene>
    <name evidence="2" type="ORF">UFOVP1163_42</name>
    <name evidence="3" type="ORF">UFOVP1613_40</name>
</gene>
<accession>A0A6J5QSB4</accession>
<evidence type="ECO:0000313" key="2">
    <source>
        <dbReference type="EMBL" id="CAB4187579.1"/>
    </source>
</evidence>
<proteinExistence type="predicted"/>
<organism evidence="2">
    <name type="scientific">uncultured Caudovirales phage</name>
    <dbReference type="NCBI Taxonomy" id="2100421"/>
    <lineage>
        <taxon>Viruses</taxon>
        <taxon>Duplodnaviria</taxon>
        <taxon>Heunggongvirae</taxon>
        <taxon>Uroviricota</taxon>
        <taxon>Caudoviricetes</taxon>
        <taxon>Peduoviridae</taxon>
        <taxon>Maltschvirus</taxon>
        <taxon>Maltschvirus maltsch</taxon>
    </lineage>
</organism>
<protein>
    <submittedName>
        <fullName evidence="2">Uncharacterized protein</fullName>
    </submittedName>
</protein>
<reference evidence="2" key="1">
    <citation type="submission" date="2020-05" db="EMBL/GenBank/DDBJ databases">
        <authorList>
            <person name="Chiriac C."/>
            <person name="Salcher M."/>
            <person name="Ghai R."/>
            <person name="Kavagutti S V."/>
        </authorList>
    </citation>
    <scope>NUCLEOTIDE SEQUENCE</scope>
</reference>
<evidence type="ECO:0000313" key="3">
    <source>
        <dbReference type="EMBL" id="CAB4219311.1"/>
    </source>
</evidence>
<name>A0A6J5QSB4_9CAUD</name>